<keyword evidence="8 16" id="KW-0106">Calcium</keyword>
<evidence type="ECO:0000259" key="20">
    <source>
        <dbReference type="PROSITE" id="PS50873"/>
    </source>
</evidence>
<dbReference type="GO" id="GO:0020037">
    <property type="term" value="F:heme binding"/>
    <property type="evidence" value="ECO:0007669"/>
    <property type="project" value="UniProtKB-UniRule"/>
</dbReference>
<evidence type="ECO:0000256" key="8">
    <source>
        <dbReference type="ARBA" id="ARBA00022837"/>
    </source>
</evidence>
<comment type="similarity">
    <text evidence="3">Belongs to the peroxidase family. Ascorbate peroxidase subfamily.</text>
</comment>
<comment type="cofactor">
    <cofactor evidence="16 19">
        <name>heme b</name>
        <dbReference type="ChEBI" id="CHEBI:60344"/>
    </cofactor>
    <text evidence="16 19">Binds 1 heme b (iron(II)-protoporphyrin IX) group per subunit.</text>
</comment>
<dbReference type="InterPro" id="IPR019793">
    <property type="entry name" value="Peroxidases_heam-ligand_BS"/>
</dbReference>
<dbReference type="GO" id="GO:0046872">
    <property type="term" value="F:metal ion binding"/>
    <property type="evidence" value="ECO:0007669"/>
    <property type="project" value="UniProtKB-UniRule"/>
</dbReference>
<accession>A0A565BF25</accession>
<dbReference type="Pfam" id="PF00141">
    <property type="entry name" value="peroxidase"/>
    <property type="match status" value="1"/>
</dbReference>
<evidence type="ECO:0000256" key="6">
    <source>
        <dbReference type="ARBA" id="ARBA00022617"/>
    </source>
</evidence>
<keyword evidence="11 18" id="KW-1015">Disulfide bond</keyword>
<dbReference type="PANTHER" id="PTHR31388">
    <property type="entry name" value="PEROXIDASE 72-RELATED"/>
    <property type="match status" value="1"/>
</dbReference>
<dbReference type="GO" id="GO:0042744">
    <property type="term" value="P:hydrogen peroxide catabolic process"/>
    <property type="evidence" value="ECO:0007669"/>
    <property type="project" value="UniProtKB-KW"/>
</dbReference>
<comment type="cofactor">
    <cofactor evidence="16 19">
        <name>Ca(2+)</name>
        <dbReference type="ChEBI" id="CHEBI:29108"/>
    </cofactor>
    <text evidence="16 19">Binds 2 calcium ions per subunit.</text>
</comment>
<evidence type="ECO:0000256" key="11">
    <source>
        <dbReference type="ARBA" id="ARBA00023157"/>
    </source>
</evidence>
<keyword evidence="9 19" id="KW-0560">Oxidoreductase</keyword>
<feature type="binding site" evidence="16">
    <location>
        <position position="82"/>
    </location>
    <ligand>
        <name>Ca(2+)</name>
        <dbReference type="ChEBI" id="CHEBI:29108"/>
        <label>1</label>
    </ligand>
</feature>
<evidence type="ECO:0000256" key="7">
    <source>
        <dbReference type="ARBA" id="ARBA00022723"/>
    </source>
</evidence>
<comment type="subcellular location">
    <subcellularLocation>
        <location evidence="19">Secreted</location>
    </subcellularLocation>
</comment>
<keyword evidence="19" id="KW-0732">Signal</keyword>
<sequence length="337" mass="36691">MAKIGSFLVLISLACSLTLCICDDEENNYGGDRGNLFPGFYSRSCPNAEEIVRSVVAQAVARETRMAASLMRLHFHDCFVQGCDGSLLLDSSGRIVTEKSSNPNSGSARGFEVVDQIKAALENECPGIVSCADALTLAARDSSVLTGGPSWMVPLGRRDSTSASLSGSNNNIPAPNNTFNTILSRFNRQGLDVTDMVALSGSHTIGFSRCTSFRQRLYNQSGNGTPDTTLEQSYAANLRQRCPRSGGDQNLSELDINSAGRFDNSYFKNLIENMGLLNSDEVLFSSNEESRELVKKYAEDQEEFFEQFAESMIKMGNISPLTGSSGEIRKNCRKINS</sequence>
<evidence type="ECO:0000313" key="22">
    <source>
        <dbReference type="Proteomes" id="UP000489600"/>
    </source>
</evidence>
<feature type="binding site" evidence="15">
    <location>
        <position position="173"/>
    </location>
    <ligand>
        <name>substrate</name>
    </ligand>
</feature>
<dbReference type="EC" id="1.11.1.7" evidence="4 19"/>
<keyword evidence="13 19" id="KW-0376">Hydrogen peroxide</keyword>
<feature type="binding site" evidence="16">
    <location>
        <position position="255"/>
    </location>
    <ligand>
        <name>Ca(2+)</name>
        <dbReference type="ChEBI" id="CHEBI:29108"/>
        <label>2</label>
    </ligand>
</feature>
<dbReference type="CDD" id="cd00693">
    <property type="entry name" value="secretory_peroxidase"/>
    <property type="match status" value="1"/>
</dbReference>
<evidence type="ECO:0000256" key="5">
    <source>
        <dbReference type="ARBA" id="ARBA00022559"/>
    </source>
</evidence>
<dbReference type="PROSITE" id="PS00436">
    <property type="entry name" value="PEROXIDASE_2"/>
    <property type="match status" value="1"/>
</dbReference>
<evidence type="ECO:0000256" key="19">
    <source>
        <dbReference type="RuleBase" id="RU362060"/>
    </source>
</evidence>
<dbReference type="GO" id="GO:0005576">
    <property type="term" value="C:extracellular region"/>
    <property type="evidence" value="ECO:0007669"/>
    <property type="project" value="UniProtKB-SubCell"/>
</dbReference>
<dbReference type="InterPro" id="IPR010255">
    <property type="entry name" value="Haem_peroxidase_sf"/>
</dbReference>
<evidence type="ECO:0000256" key="14">
    <source>
        <dbReference type="PIRSR" id="PIRSR600823-1"/>
    </source>
</evidence>
<keyword evidence="10 16" id="KW-0408">Iron</keyword>
<feature type="site" description="Transition state stabilizer" evidence="17">
    <location>
        <position position="72"/>
    </location>
</feature>
<organism evidence="21 22">
    <name type="scientific">Arabis nemorensis</name>
    <dbReference type="NCBI Taxonomy" id="586526"/>
    <lineage>
        <taxon>Eukaryota</taxon>
        <taxon>Viridiplantae</taxon>
        <taxon>Streptophyta</taxon>
        <taxon>Embryophyta</taxon>
        <taxon>Tracheophyta</taxon>
        <taxon>Spermatophyta</taxon>
        <taxon>Magnoliopsida</taxon>
        <taxon>eudicotyledons</taxon>
        <taxon>Gunneridae</taxon>
        <taxon>Pentapetalae</taxon>
        <taxon>rosids</taxon>
        <taxon>malvids</taxon>
        <taxon>Brassicales</taxon>
        <taxon>Brassicaceae</taxon>
        <taxon>Arabideae</taxon>
        <taxon>Arabis</taxon>
    </lineage>
</organism>
<dbReference type="FunFam" id="1.10.420.10:FF:000001">
    <property type="entry name" value="Peroxidase"/>
    <property type="match status" value="1"/>
</dbReference>
<dbReference type="SUPFAM" id="SSF48113">
    <property type="entry name" value="Heme-dependent peroxidases"/>
    <property type="match status" value="1"/>
</dbReference>
<dbReference type="InterPro" id="IPR033905">
    <property type="entry name" value="Secretory_peroxidase"/>
</dbReference>
<keyword evidence="12" id="KW-0325">Glycoprotein</keyword>
<feature type="binding site" evidence="16">
    <location>
        <position position="84"/>
    </location>
    <ligand>
        <name>Ca(2+)</name>
        <dbReference type="ChEBI" id="CHEBI:29108"/>
        <label>1</label>
    </ligand>
</feature>
<evidence type="ECO:0000256" key="13">
    <source>
        <dbReference type="ARBA" id="ARBA00023324"/>
    </source>
</evidence>
<evidence type="ECO:0000256" key="1">
    <source>
        <dbReference type="ARBA" id="ARBA00000189"/>
    </source>
</evidence>
<feature type="signal peptide" evidence="19">
    <location>
        <begin position="1"/>
        <end position="22"/>
    </location>
</feature>
<feature type="disulfide bond" evidence="18">
    <location>
        <begin position="45"/>
        <end position="125"/>
    </location>
</feature>
<dbReference type="PANTHER" id="PTHR31388:SF104">
    <property type="entry name" value="PEROXIDASE 14-RELATED"/>
    <property type="match status" value="1"/>
</dbReference>
<dbReference type="Proteomes" id="UP000489600">
    <property type="component" value="Unassembled WGS sequence"/>
</dbReference>
<evidence type="ECO:0000256" key="4">
    <source>
        <dbReference type="ARBA" id="ARBA00012313"/>
    </source>
</evidence>
<comment type="catalytic activity">
    <reaction evidence="1 19">
        <text>2 a phenolic donor + H2O2 = 2 a phenolic radical donor + 2 H2O</text>
        <dbReference type="Rhea" id="RHEA:56136"/>
        <dbReference type="ChEBI" id="CHEBI:15377"/>
        <dbReference type="ChEBI" id="CHEBI:16240"/>
        <dbReference type="ChEBI" id="CHEBI:139520"/>
        <dbReference type="ChEBI" id="CHEBI:139521"/>
        <dbReference type="EC" id="1.11.1.7"/>
    </reaction>
</comment>
<feature type="binding site" evidence="16">
    <location>
        <position position="263"/>
    </location>
    <ligand>
        <name>Ca(2+)</name>
        <dbReference type="ChEBI" id="CHEBI:29108"/>
        <label>2</label>
    </ligand>
</feature>
<dbReference type="EMBL" id="CABITT030000003">
    <property type="protein sequence ID" value="VVA99456.1"/>
    <property type="molecule type" value="Genomic_DNA"/>
</dbReference>
<keyword evidence="5 19" id="KW-0575">Peroxidase</keyword>
<dbReference type="PROSITE" id="PS00435">
    <property type="entry name" value="PEROXIDASE_1"/>
    <property type="match status" value="1"/>
</dbReference>
<comment type="caution">
    <text evidence="21">The sequence shown here is derived from an EMBL/GenBank/DDBJ whole genome shotgun (WGS) entry which is preliminary data.</text>
</comment>
<evidence type="ECO:0000256" key="2">
    <source>
        <dbReference type="ARBA" id="ARBA00002322"/>
    </source>
</evidence>
<keyword evidence="22" id="KW-1185">Reference proteome</keyword>
<feature type="binding site" evidence="16">
    <location>
        <position position="98"/>
    </location>
    <ligand>
        <name>Ca(2+)</name>
        <dbReference type="ChEBI" id="CHEBI:29108"/>
        <label>1</label>
    </ligand>
</feature>
<evidence type="ECO:0000256" key="15">
    <source>
        <dbReference type="PIRSR" id="PIRSR600823-2"/>
    </source>
</evidence>
<keyword evidence="7 16" id="KW-0479">Metal-binding</keyword>
<dbReference type="PRINTS" id="PR00458">
    <property type="entry name" value="PEROXIDASE"/>
</dbReference>
<evidence type="ECO:0000256" key="17">
    <source>
        <dbReference type="PIRSR" id="PIRSR600823-4"/>
    </source>
</evidence>
<name>A0A565BF25_9BRAS</name>
<feature type="binding site" description="axial binding residue" evidence="16">
    <location>
        <position position="203"/>
    </location>
    <ligand>
        <name>heme b</name>
        <dbReference type="ChEBI" id="CHEBI:60344"/>
    </ligand>
    <ligandPart>
        <name>Fe</name>
        <dbReference type="ChEBI" id="CHEBI:18248"/>
    </ligandPart>
</feature>
<dbReference type="GO" id="GO:0006979">
    <property type="term" value="P:response to oxidative stress"/>
    <property type="evidence" value="ECO:0007669"/>
    <property type="project" value="UniProtKB-UniRule"/>
</dbReference>
<evidence type="ECO:0000313" key="21">
    <source>
        <dbReference type="EMBL" id="VVA99456.1"/>
    </source>
</evidence>
<protein>
    <recommendedName>
        <fullName evidence="4 19">Peroxidase</fullName>
        <ecNumber evidence="4 19">1.11.1.7</ecNumber>
    </recommendedName>
</protein>
<proteinExistence type="inferred from homology"/>
<feature type="binding site" evidence="16">
    <location>
        <position position="77"/>
    </location>
    <ligand>
        <name>Ca(2+)</name>
        <dbReference type="ChEBI" id="CHEBI:29108"/>
        <label>1</label>
    </ligand>
</feature>
<evidence type="ECO:0000256" key="18">
    <source>
        <dbReference type="PIRSR" id="PIRSR600823-5"/>
    </source>
</evidence>
<dbReference type="PROSITE" id="PS50873">
    <property type="entry name" value="PEROXIDASE_4"/>
    <property type="match status" value="1"/>
</dbReference>
<keyword evidence="19" id="KW-0964">Secreted</keyword>
<feature type="binding site" evidence="16">
    <location>
        <position position="204"/>
    </location>
    <ligand>
        <name>Ca(2+)</name>
        <dbReference type="ChEBI" id="CHEBI:29108"/>
        <label>2</label>
    </ligand>
</feature>
<dbReference type="PROSITE" id="PS51257">
    <property type="entry name" value="PROKAR_LIPOPROTEIN"/>
    <property type="match status" value="1"/>
</dbReference>
<evidence type="ECO:0000256" key="12">
    <source>
        <dbReference type="ARBA" id="ARBA00023180"/>
    </source>
</evidence>
<feature type="chain" id="PRO_5022269809" description="Peroxidase" evidence="19">
    <location>
        <begin position="23"/>
        <end position="337"/>
    </location>
</feature>
<dbReference type="Gene3D" id="1.10.420.10">
    <property type="entry name" value="Peroxidase, domain 2"/>
    <property type="match status" value="1"/>
</dbReference>
<feature type="disulfide bond" evidence="18">
    <location>
        <begin position="210"/>
        <end position="242"/>
    </location>
</feature>
<feature type="disulfide bond" evidence="18">
    <location>
        <begin position="78"/>
        <end position="83"/>
    </location>
</feature>
<evidence type="ECO:0000256" key="16">
    <source>
        <dbReference type="PIRSR" id="PIRSR600823-3"/>
    </source>
</evidence>
<gene>
    <name evidence="21" type="ORF">ANE_LOCUS9901</name>
</gene>
<dbReference type="InterPro" id="IPR000823">
    <property type="entry name" value="Peroxidase_pln"/>
</dbReference>
<comment type="function">
    <text evidence="2">Removal of H(2)O(2), oxidation of toxic reductants, biosynthesis and degradation of lignin, suberization, auxin catabolism, response to environmental stresses such as wounding, pathogen attack and oxidative stress. These functions might be dependent on each isozyme/isoform in each plant tissue.</text>
</comment>
<keyword evidence="6 19" id="KW-0349">Heme</keyword>
<dbReference type="InterPro" id="IPR019794">
    <property type="entry name" value="Peroxidases_AS"/>
</dbReference>
<dbReference type="OrthoDB" id="1094954at2759"/>
<feature type="binding site" evidence="16">
    <location>
        <position position="80"/>
    </location>
    <ligand>
        <name>Ca(2+)</name>
        <dbReference type="ChEBI" id="CHEBI:29108"/>
        <label>1</label>
    </ligand>
</feature>
<dbReference type="AlphaFoldDB" id="A0A565BF25"/>
<feature type="binding site" evidence="16">
    <location>
        <position position="86"/>
    </location>
    <ligand>
        <name>Ca(2+)</name>
        <dbReference type="ChEBI" id="CHEBI:29108"/>
        <label>1</label>
    </ligand>
</feature>
<comment type="similarity">
    <text evidence="19">Belongs to the peroxidase family. Classical plant (class III) peroxidase subfamily.</text>
</comment>
<evidence type="ECO:0000256" key="9">
    <source>
        <dbReference type="ARBA" id="ARBA00023002"/>
    </source>
</evidence>
<feature type="disulfide bond" evidence="18">
    <location>
        <begin position="131"/>
        <end position="332"/>
    </location>
</feature>
<dbReference type="Gene3D" id="1.10.520.10">
    <property type="match status" value="1"/>
</dbReference>
<dbReference type="FunFam" id="1.10.520.10:FF:000001">
    <property type="entry name" value="Peroxidase"/>
    <property type="match status" value="1"/>
</dbReference>
<feature type="active site" description="Proton acceptor" evidence="14">
    <location>
        <position position="76"/>
    </location>
</feature>
<dbReference type="PRINTS" id="PR00461">
    <property type="entry name" value="PLPEROXIDASE"/>
</dbReference>
<dbReference type="GO" id="GO:0140825">
    <property type="term" value="F:lactoperoxidase activity"/>
    <property type="evidence" value="ECO:0007669"/>
    <property type="project" value="UniProtKB-EC"/>
</dbReference>
<evidence type="ECO:0000256" key="3">
    <source>
        <dbReference type="ARBA" id="ARBA00006873"/>
    </source>
</evidence>
<reference evidence="21" key="1">
    <citation type="submission" date="2019-07" db="EMBL/GenBank/DDBJ databases">
        <authorList>
            <person name="Dittberner H."/>
        </authorList>
    </citation>
    <scope>NUCLEOTIDE SEQUENCE [LARGE SCALE GENOMIC DNA]</scope>
</reference>
<feature type="domain" description="Plant heme peroxidase family profile" evidence="20">
    <location>
        <begin position="35"/>
        <end position="336"/>
    </location>
</feature>
<evidence type="ECO:0000256" key="10">
    <source>
        <dbReference type="ARBA" id="ARBA00023004"/>
    </source>
</evidence>
<dbReference type="InterPro" id="IPR002016">
    <property type="entry name" value="Haem_peroxidase"/>
</dbReference>